<protein>
    <submittedName>
        <fullName evidence="1">25902_t:CDS:1</fullName>
    </submittedName>
</protein>
<keyword evidence="2" id="KW-1185">Reference proteome</keyword>
<dbReference type="EMBL" id="CAJVQC010034608">
    <property type="protein sequence ID" value="CAG8756810.1"/>
    <property type="molecule type" value="Genomic_DNA"/>
</dbReference>
<reference evidence="1" key="1">
    <citation type="submission" date="2021-06" db="EMBL/GenBank/DDBJ databases">
        <authorList>
            <person name="Kallberg Y."/>
            <person name="Tangrot J."/>
            <person name="Rosling A."/>
        </authorList>
    </citation>
    <scope>NUCLEOTIDE SEQUENCE</scope>
    <source>
        <strain evidence="1">MA461A</strain>
    </source>
</reference>
<gene>
    <name evidence="1" type="ORF">RPERSI_LOCUS14767</name>
</gene>
<feature type="non-terminal residue" evidence="1">
    <location>
        <position position="503"/>
    </location>
</feature>
<name>A0ACA9QPU0_9GLOM</name>
<evidence type="ECO:0000313" key="1">
    <source>
        <dbReference type="EMBL" id="CAG8756810.1"/>
    </source>
</evidence>
<feature type="non-terminal residue" evidence="1">
    <location>
        <position position="1"/>
    </location>
</feature>
<evidence type="ECO:0000313" key="2">
    <source>
        <dbReference type="Proteomes" id="UP000789920"/>
    </source>
</evidence>
<accession>A0ACA9QPU0</accession>
<proteinExistence type="predicted"/>
<organism evidence="1 2">
    <name type="scientific">Racocetra persica</name>
    <dbReference type="NCBI Taxonomy" id="160502"/>
    <lineage>
        <taxon>Eukaryota</taxon>
        <taxon>Fungi</taxon>
        <taxon>Fungi incertae sedis</taxon>
        <taxon>Mucoromycota</taxon>
        <taxon>Glomeromycotina</taxon>
        <taxon>Glomeromycetes</taxon>
        <taxon>Diversisporales</taxon>
        <taxon>Gigasporaceae</taxon>
        <taxon>Racocetra</taxon>
    </lineage>
</organism>
<comment type="caution">
    <text evidence="1">The sequence shown here is derived from an EMBL/GenBank/DDBJ whole genome shotgun (WGS) entry which is preliminary data.</text>
</comment>
<sequence length="503" mass="56753">QCVSFLGEKFRVVFTLSPSYSHKQAGEHILKKVILVHLKYNRDKFNLLIFMVRKLYSLVAGECSPDNPDSPQNQEILLGGHLYGMLIKEKLGDCLNAIRAVITADVGNNRPVDFNDKKYISNVFNRSNIEIGRRLAYFLATGNLASSSGLDLMQTTGYTIVAEKLNFYRYISHFRCVHRGSFFTQMKTTTVRKLLPESWELIHLNQLIGQAGFICPVHTPDGEPCGLLNHLSHTCRIITNKPNVEMIPTILAEMGIINRLTTGTRDTKKSFLCVQLDGKILGWCETGHAQSIVNKLRLLKFEDEISIDFEIGYVPPSNGGQYPGIYLFSEQSRMMRPVRYLVNNEIDMVGSFEQVYMNIACLQEDIIKGVTTHIEIEPTSMLSILANLTPFSDYNQSPRNMYQCQMAKQTMGTPSTAIMHRTDNKLYRLQTGQTPIVRPVLHSTLGLDGFPNGTNAIVAVISYTGYDMEDAMIISKSAHERGFKYGTIYKSEVVSLDENRMVK</sequence>
<dbReference type="Proteomes" id="UP000789920">
    <property type="component" value="Unassembled WGS sequence"/>
</dbReference>